<dbReference type="GO" id="GO:0009401">
    <property type="term" value="P:phosphoenolpyruvate-dependent sugar phosphotransferase system"/>
    <property type="evidence" value="ECO:0007669"/>
    <property type="project" value="UniProtKB-KW"/>
</dbReference>
<keyword evidence="11 17" id="KW-0808">Transferase</keyword>
<dbReference type="GO" id="GO:0046872">
    <property type="term" value="F:metal ion binding"/>
    <property type="evidence" value="ECO:0007669"/>
    <property type="project" value="UniProtKB-KW"/>
</dbReference>
<dbReference type="InterPro" id="IPR036618">
    <property type="entry name" value="PtsI_HPr-bd_sf"/>
</dbReference>
<evidence type="ECO:0000256" key="18">
    <source>
        <dbReference type="PIRSR" id="PIRSR000732-1"/>
    </source>
</evidence>
<dbReference type="Pfam" id="PF05524">
    <property type="entry name" value="PEP-utilisers_N"/>
    <property type="match status" value="1"/>
</dbReference>
<dbReference type="OrthoDB" id="9765468at2"/>
<keyword evidence="9 17" id="KW-0963">Cytoplasm</keyword>
<dbReference type="Pfam" id="PF02896">
    <property type="entry name" value="PEP-utilizers_C"/>
    <property type="match status" value="1"/>
</dbReference>
<evidence type="ECO:0000259" key="23">
    <source>
        <dbReference type="Pfam" id="PF05524"/>
    </source>
</evidence>
<evidence type="ECO:0000256" key="13">
    <source>
        <dbReference type="ARBA" id="ARBA00022723"/>
    </source>
</evidence>
<dbReference type="Gene3D" id="3.20.20.60">
    <property type="entry name" value="Phosphoenolpyruvate-binding domains"/>
    <property type="match status" value="1"/>
</dbReference>
<evidence type="ECO:0000256" key="5">
    <source>
        <dbReference type="ARBA" id="ARBA00007837"/>
    </source>
</evidence>
<dbReference type="InterPro" id="IPR000121">
    <property type="entry name" value="PEP_util_C"/>
</dbReference>
<evidence type="ECO:0000313" key="25">
    <source>
        <dbReference type="Proteomes" id="UP000198575"/>
    </source>
</evidence>
<evidence type="ECO:0000256" key="17">
    <source>
        <dbReference type="PIRNR" id="PIRNR000732"/>
    </source>
</evidence>
<keyword evidence="8 17" id="KW-0813">Transport</keyword>
<accession>A0A1I4XDQ2</accession>
<dbReference type="InterPro" id="IPR015813">
    <property type="entry name" value="Pyrv/PenolPyrv_kinase-like_dom"/>
</dbReference>
<dbReference type="InterPro" id="IPR024692">
    <property type="entry name" value="PTS_EI"/>
</dbReference>
<dbReference type="SUPFAM" id="SSF51621">
    <property type="entry name" value="Phosphoenolpyruvate/pyruvate domain"/>
    <property type="match status" value="1"/>
</dbReference>
<dbReference type="Proteomes" id="UP000198575">
    <property type="component" value="Unassembled WGS sequence"/>
</dbReference>
<feature type="domain" description="PEP-utilising enzyme mobile" evidence="21">
    <location>
        <begin position="160"/>
        <end position="230"/>
    </location>
</feature>
<evidence type="ECO:0000259" key="22">
    <source>
        <dbReference type="Pfam" id="PF02896"/>
    </source>
</evidence>
<dbReference type="InterPro" id="IPR023151">
    <property type="entry name" value="PEP_util_CS"/>
</dbReference>
<feature type="binding site" evidence="19">
    <location>
        <position position="301"/>
    </location>
    <ligand>
        <name>phosphoenolpyruvate</name>
        <dbReference type="ChEBI" id="CHEBI:58702"/>
    </ligand>
</feature>
<evidence type="ECO:0000256" key="8">
    <source>
        <dbReference type="ARBA" id="ARBA00022448"/>
    </source>
</evidence>
<evidence type="ECO:0000256" key="4">
    <source>
        <dbReference type="ARBA" id="ARBA00004496"/>
    </source>
</evidence>
<dbReference type="InterPro" id="IPR050499">
    <property type="entry name" value="PEP-utilizing_PTS_enzyme"/>
</dbReference>
<organism evidence="24 25">
    <name type="scientific">Dokdonella immobilis</name>
    <dbReference type="NCBI Taxonomy" id="578942"/>
    <lineage>
        <taxon>Bacteria</taxon>
        <taxon>Pseudomonadati</taxon>
        <taxon>Pseudomonadota</taxon>
        <taxon>Gammaproteobacteria</taxon>
        <taxon>Lysobacterales</taxon>
        <taxon>Rhodanobacteraceae</taxon>
        <taxon>Dokdonella</taxon>
    </lineage>
</organism>
<evidence type="ECO:0000256" key="19">
    <source>
        <dbReference type="PIRSR" id="PIRSR000732-2"/>
    </source>
</evidence>
<gene>
    <name evidence="24" type="ORF">SAMN05216289_10975</name>
</gene>
<name>A0A1I4XDQ2_9GAMM</name>
<proteinExistence type="inferred from homology"/>
<feature type="binding site" evidence="20">
    <location>
        <position position="461"/>
    </location>
    <ligand>
        <name>Mg(2+)</name>
        <dbReference type="ChEBI" id="CHEBI:18420"/>
    </ligand>
</feature>
<dbReference type="InterPro" id="IPR040442">
    <property type="entry name" value="Pyrv_kinase-like_dom_sf"/>
</dbReference>
<keyword evidence="14 17" id="KW-0418">Kinase</keyword>
<dbReference type="GO" id="GO:0005737">
    <property type="term" value="C:cytoplasm"/>
    <property type="evidence" value="ECO:0007669"/>
    <property type="project" value="UniProtKB-SubCell"/>
</dbReference>
<keyword evidence="15 17" id="KW-0460">Magnesium</keyword>
<dbReference type="SUPFAM" id="SSF47831">
    <property type="entry name" value="Enzyme I of the PEP:sugar phosphotransferase system HPr-binding (sub)domain"/>
    <property type="match status" value="1"/>
</dbReference>
<evidence type="ECO:0000256" key="11">
    <source>
        <dbReference type="ARBA" id="ARBA00022679"/>
    </source>
</evidence>
<dbReference type="AlphaFoldDB" id="A0A1I4XDQ2"/>
<dbReference type="InterPro" id="IPR008279">
    <property type="entry name" value="PEP-util_enz_mobile_dom"/>
</dbReference>
<dbReference type="PANTHER" id="PTHR46244:SF3">
    <property type="entry name" value="PHOSPHOENOLPYRUVATE-PROTEIN PHOSPHOTRANSFERASE"/>
    <property type="match status" value="1"/>
</dbReference>
<feature type="binding site" evidence="19">
    <location>
        <begin position="460"/>
        <end position="461"/>
    </location>
    <ligand>
        <name>phosphoenolpyruvate</name>
        <dbReference type="ChEBI" id="CHEBI:58702"/>
    </ligand>
</feature>
<evidence type="ECO:0000259" key="21">
    <source>
        <dbReference type="Pfam" id="PF00391"/>
    </source>
</evidence>
<evidence type="ECO:0000256" key="15">
    <source>
        <dbReference type="ARBA" id="ARBA00022842"/>
    </source>
</evidence>
<feature type="active site" description="Proton donor" evidence="18">
    <location>
        <position position="508"/>
    </location>
</feature>
<evidence type="ECO:0000256" key="9">
    <source>
        <dbReference type="ARBA" id="ARBA00022490"/>
    </source>
</evidence>
<evidence type="ECO:0000256" key="20">
    <source>
        <dbReference type="PIRSR" id="PIRSR000732-3"/>
    </source>
</evidence>
<dbReference type="SUPFAM" id="SSF52009">
    <property type="entry name" value="Phosphohistidine domain"/>
    <property type="match status" value="1"/>
</dbReference>
<protein>
    <recommendedName>
        <fullName evidence="7 17">Phosphoenolpyruvate-protein phosphotransferase</fullName>
        <ecNumber evidence="6 17">2.7.3.9</ecNumber>
    </recommendedName>
    <alternativeName>
        <fullName evidence="16 17">Phosphotransferase system, enzyme I</fullName>
    </alternativeName>
</protein>
<comment type="cofactor">
    <cofactor evidence="2 17 20">
        <name>Mg(2+)</name>
        <dbReference type="ChEBI" id="CHEBI:18420"/>
    </cofactor>
</comment>
<evidence type="ECO:0000256" key="7">
    <source>
        <dbReference type="ARBA" id="ARBA00016544"/>
    </source>
</evidence>
<dbReference type="RefSeq" id="WP_092407027.1">
    <property type="nucleotide sequence ID" value="NZ_FOVF01000009.1"/>
</dbReference>
<dbReference type="PIRSF" id="PIRSF000732">
    <property type="entry name" value="PTS_enzyme_I"/>
    <property type="match status" value="1"/>
</dbReference>
<dbReference type="Pfam" id="PF00391">
    <property type="entry name" value="PEP-utilizers"/>
    <property type="match status" value="1"/>
</dbReference>
<keyword evidence="24" id="KW-0670">Pyruvate</keyword>
<dbReference type="Gene3D" id="3.50.30.10">
    <property type="entry name" value="Phosphohistidine domain"/>
    <property type="match status" value="1"/>
</dbReference>
<evidence type="ECO:0000256" key="2">
    <source>
        <dbReference type="ARBA" id="ARBA00001946"/>
    </source>
</evidence>
<reference evidence="24 25" key="1">
    <citation type="submission" date="2016-10" db="EMBL/GenBank/DDBJ databases">
        <authorList>
            <person name="de Groot N.N."/>
        </authorList>
    </citation>
    <scope>NUCLEOTIDE SEQUENCE [LARGE SCALE GENOMIC DNA]</scope>
    <source>
        <strain evidence="24 25">CGMCC 1.7659</strain>
    </source>
</reference>
<feature type="binding site" evidence="19">
    <location>
        <position position="337"/>
    </location>
    <ligand>
        <name>phosphoenolpyruvate</name>
        <dbReference type="ChEBI" id="CHEBI:58702"/>
    </ligand>
</feature>
<keyword evidence="13 17" id="KW-0479">Metal-binding</keyword>
<comment type="catalytic activity">
    <reaction evidence="1 17">
        <text>L-histidyl-[protein] + phosphoenolpyruvate = N(pros)-phospho-L-histidyl-[protein] + pyruvate</text>
        <dbReference type="Rhea" id="RHEA:23880"/>
        <dbReference type="Rhea" id="RHEA-COMP:9745"/>
        <dbReference type="Rhea" id="RHEA-COMP:9746"/>
        <dbReference type="ChEBI" id="CHEBI:15361"/>
        <dbReference type="ChEBI" id="CHEBI:29979"/>
        <dbReference type="ChEBI" id="CHEBI:58702"/>
        <dbReference type="ChEBI" id="CHEBI:64837"/>
        <dbReference type="EC" id="2.7.3.9"/>
    </reaction>
</comment>
<dbReference type="GO" id="GO:0016301">
    <property type="term" value="F:kinase activity"/>
    <property type="evidence" value="ECO:0007669"/>
    <property type="project" value="UniProtKB-KW"/>
</dbReference>
<dbReference type="Gene3D" id="1.10.274.10">
    <property type="entry name" value="PtsI, HPr-binding domain"/>
    <property type="match status" value="1"/>
</dbReference>
<dbReference type="PRINTS" id="PR01736">
    <property type="entry name" value="PHPHTRNFRASE"/>
</dbReference>
<evidence type="ECO:0000256" key="1">
    <source>
        <dbReference type="ARBA" id="ARBA00000683"/>
    </source>
</evidence>
<keyword evidence="25" id="KW-1185">Reference proteome</keyword>
<keyword evidence="10 17" id="KW-0762">Sugar transport</keyword>
<feature type="domain" description="PEP-utilising enzyme C-terminal" evidence="22">
    <location>
        <begin position="257"/>
        <end position="546"/>
    </location>
</feature>
<evidence type="ECO:0000256" key="10">
    <source>
        <dbReference type="ARBA" id="ARBA00022597"/>
    </source>
</evidence>
<feature type="domain" description="Phosphotransferase system enzyme I N-terminal" evidence="23">
    <location>
        <begin position="7"/>
        <end position="129"/>
    </location>
</feature>
<comment type="subcellular location">
    <subcellularLocation>
        <location evidence="4 17">Cytoplasm</location>
    </subcellularLocation>
</comment>
<comment type="similarity">
    <text evidence="5 17">Belongs to the PEP-utilizing enzyme family.</text>
</comment>
<feature type="active site" description="Tele-phosphohistidine intermediate" evidence="18">
    <location>
        <position position="194"/>
    </location>
</feature>
<evidence type="ECO:0000256" key="3">
    <source>
        <dbReference type="ARBA" id="ARBA00002728"/>
    </source>
</evidence>
<feature type="binding site" evidence="20">
    <location>
        <position position="437"/>
    </location>
    <ligand>
        <name>Mg(2+)</name>
        <dbReference type="ChEBI" id="CHEBI:18420"/>
    </ligand>
</feature>
<dbReference type="EC" id="2.7.3.9" evidence="6 17"/>
<dbReference type="NCBIfam" id="TIGR01417">
    <property type="entry name" value="PTS_I_fam"/>
    <property type="match status" value="1"/>
</dbReference>
<comment type="function">
    <text evidence="3 17">General (non sugar-specific) component of the phosphoenolpyruvate-dependent sugar phosphotransferase system (sugar PTS). This major carbohydrate active-transport system catalyzes the phosphorylation of incoming sugar substrates concomitantly with their translocation across the cell membrane. Enzyme I transfers the phosphoryl group from phosphoenolpyruvate (PEP) to the phosphoryl carrier protein (HPr).</text>
</comment>
<evidence type="ECO:0000256" key="6">
    <source>
        <dbReference type="ARBA" id="ARBA00012232"/>
    </source>
</evidence>
<dbReference type="GO" id="GO:0008965">
    <property type="term" value="F:phosphoenolpyruvate-protein phosphotransferase activity"/>
    <property type="evidence" value="ECO:0007669"/>
    <property type="project" value="UniProtKB-EC"/>
</dbReference>
<dbReference type="InterPro" id="IPR036637">
    <property type="entry name" value="Phosphohistidine_dom_sf"/>
</dbReference>
<keyword evidence="12 17" id="KW-0598">Phosphotransferase system</keyword>
<dbReference type="PROSITE" id="PS00742">
    <property type="entry name" value="PEP_ENZYMES_2"/>
    <property type="match status" value="1"/>
</dbReference>
<feature type="binding site" evidence="19">
    <location>
        <position position="471"/>
    </location>
    <ligand>
        <name>phosphoenolpyruvate</name>
        <dbReference type="ChEBI" id="CHEBI:58702"/>
    </ligand>
</feature>
<dbReference type="EMBL" id="FOVF01000009">
    <property type="protein sequence ID" value="SFN24027.1"/>
    <property type="molecule type" value="Genomic_DNA"/>
</dbReference>
<evidence type="ECO:0000256" key="14">
    <source>
        <dbReference type="ARBA" id="ARBA00022777"/>
    </source>
</evidence>
<dbReference type="InterPro" id="IPR006318">
    <property type="entry name" value="PTS_EI-like"/>
</dbReference>
<dbReference type="PANTHER" id="PTHR46244">
    <property type="entry name" value="PHOSPHOENOLPYRUVATE-PROTEIN PHOSPHOTRANSFERASE"/>
    <property type="match status" value="1"/>
</dbReference>
<dbReference type="STRING" id="578942.SAMN05216289_10975"/>
<evidence type="ECO:0000313" key="24">
    <source>
        <dbReference type="EMBL" id="SFN24027.1"/>
    </source>
</evidence>
<sequence length="592" mass="64996">MRLILEGNGASRGMALGRARLEQPSRFLVDETPLEQAEVDAEVQRIDEALATARGELKALRDKLEGPLAREVAEFIDAHSLILEDPVFIHGLHELIRTGRYHASAALKMQRESLVAVFEAMDDPYLRSRREDIEHVIGRVQGALSRESSVEERKIASRVGEILVSDTVAPSELVPLAEHGVLGFVLTAGSTLSHSAILARSLRLPMVVGSHDALSHLQDGDLLLIDGDEGRIIVHPTAQDLAGYRHWQREVVQQDKRRARLRDADTRTRDGVPVQLYANAEMSGDVAQARAYGAAGIGLYRTEFLFLQRKDAPGEEEQFLAYRDLVLGMGGLPVTIRTLDLGADKVDSAGLVLQDEPNPALGVRGVRLSLRTPQLMHTQLRAILRTTSYGPVRILVPMVSATEEMITVRRMVTECAMQLRSEGHPIADSFEIGAMIEVPAAAIALPSMIRKLDFVSIGTNDLVQYTLAVDRNNNELGALYDPLHPAVLRLLAHIIAVCKRARRPVTLCGEIAGDVHFTAMLIALGLTEFSMHPGLLLEVREAVNAIDAEAVRKVAPVLLRASGRESIRKVVERMRAQSRPIVENTDLVSIPP</sequence>
<evidence type="ECO:0000256" key="16">
    <source>
        <dbReference type="ARBA" id="ARBA00033235"/>
    </source>
</evidence>
<dbReference type="InterPro" id="IPR008731">
    <property type="entry name" value="PTS_EIN"/>
</dbReference>
<evidence type="ECO:0000256" key="12">
    <source>
        <dbReference type="ARBA" id="ARBA00022683"/>
    </source>
</evidence>